<keyword evidence="14" id="KW-0479">Metal-binding</keyword>
<evidence type="ECO:0000256" key="11">
    <source>
        <dbReference type="ARBA" id="ARBA00023157"/>
    </source>
</evidence>
<feature type="chain" id="PRO_5007806635" description="CFEM domain-containing protein" evidence="17">
    <location>
        <begin position="21"/>
        <end position="620"/>
    </location>
</feature>
<dbReference type="EMBL" id="LFZN01000030">
    <property type="protein sequence ID" value="KXT03431.1"/>
    <property type="molecule type" value="Genomic_DNA"/>
</dbReference>
<keyword evidence="20" id="KW-1185">Reference proteome</keyword>
<name>A0A139HLP5_9PEZI</name>
<evidence type="ECO:0000256" key="4">
    <source>
        <dbReference type="ARBA" id="ARBA00010031"/>
    </source>
</evidence>
<evidence type="ECO:0000259" key="18">
    <source>
        <dbReference type="PROSITE" id="PS52012"/>
    </source>
</evidence>
<feature type="signal peptide" evidence="17">
    <location>
        <begin position="1"/>
        <end position="20"/>
    </location>
</feature>
<feature type="transmembrane region" description="Helical" evidence="16">
    <location>
        <begin position="285"/>
        <end position="307"/>
    </location>
</feature>
<dbReference type="OrthoDB" id="2496787at2759"/>
<comment type="subcellular location">
    <subcellularLocation>
        <location evidence="2">Membrane</location>
        <topology evidence="2">Lipid-anchor</topology>
        <topology evidence="2">GPI-anchor</topology>
    </subcellularLocation>
    <subcellularLocation>
        <location evidence="1">Membrane</location>
        <topology evidence="1">Multi-pass membrane protein</topology>
    </subcellularLocation>
    <subcellularLocation>
        <location evidence="3">Secreted</location>
    </subcellularLocation>
</comment>
<keyword evidence="11 14" id="KW-1015">Disulfide bond</keyword>
<feature type="disulfide bond" evidence="14">
    <location>
        <begin position="68"/>
        <end position="101"/>
    </location>
</feature>
<evidence type="ECO:0000256" key="16">
    <source>
        <dbReference type="SAM" id="Phobius"/>
    </source>
</evidence>
<keyword evidence="14" id="KW-0349">Heme</keyword>
<keyword evidence="6" id="KW-0336">GPI-anchor</keyword>
<evidence type="ECO:0000256" key="13">
    <source>
        <dbReference type="ARBA" id="ARBA00038359"/>
    </source>
</evidence>
<evidence type="ECO:0000256" key="1">
    <source>
        <dbReference type="ARBA" id="ARBA00004141"/>
    </source>
</evidence>
<keyword evidence="14" id="KW-0408">Iron</keyword>
<dbReference type="GO" id="GO:0046872">
    <property type="term" value="F:metal ion binding"/>
    <property type="evidence" value="ECO:0007669"/>
    <property type="project" value="UniProtKB-UniRule"/>
</dbReference>
<dbReference type="InterPro" id="IPR052337">
    <property type="entry name" value="SAT4-like"/>
</dbReference>
<evidence type="ECO:0000256" key="9">
    <source>
        <dbReference type="ARBA" id="ARBA00022989"/>
    </source>
</evidence>
<comment type="similarity">
    <text evidence="4">Belongs to the RBT5 family.</text>
</comment>
<evidence type="ECO:0000256" key="12">
    <source>
        <dbReference type="ARBA" id="ARBA00023288"/>
    </source>
</evidence>
<feature type="transmembrane region" description="Helical" evidence="16">
    <location>
        <begin position="234"/>
        <end position="254"/>
    </location>
</feature>
<dbReference type="SMART" id="SM00747">
    <property type="entry name" value="CFEM"/>
    <property type="match status" value="1"/>
</dbReference>
<dbReference type="GO" id="GO:0005576">
    <property type="term" value="C:extracellular region"/>
    <property type="evidence" value="ECO:0007669"/>
    <property type="project" value="UniProtKB-SubCell"/>
</dbReference>
<feature type="compositionally biased region" description="Polar residues" evidence="15">
    <location>
        <begin position="553"/>
        <end position="576"/>
    </location>
</feature>
<organism evidence="19 20">
    <name type="scientific">Pseudocercospora eumusae</name>
    <dbReference type="NCBI Taxonomy" id="321146"/>
    <lineage>
        <taxon>Eukaryota</taxon>
        <taxon>Fungi</taxon>
        <taxon>Dikarya</taxon>
        <taxon>Ascomycota</taxon>
        <taxon>Pezizomycotina</taxon>
        <taxon>Dothideomycetes</taxon>
        <taxon>Dothideomycetidae</taxon>
        <taxon>Mycosphaerellales</taxon>
        <taxon>Mycosphaerellaceae</taxon>
        <taxon>Pseudocercospora</taxon>
    </lineage>
</organism>
<evidence type="ECO:0000313" key="20">
    <source>
        <dbReference type="Proteomes" id="UP000070133"/>
    </source>
</evidence>
<feature type="region of interest" description="Disordered" evidence="15">
    <location>
        <begin position="523"/>
        <end position="592"/>
    </location>
</feature>
<keyword evidence="7 16" id="KW-0812">Transmembrane</keyword>
<comment type="caution">
    <text evidence="19">The sequence shown here is derived from an EMBL/GenBank/DDBJ whole genome shotgun (WGS) entry which is preliminary data.</text>
</comment>
<keyword evidence="5" id="KW-0964">Secreted</keyword>
<evidence type="ECO:0000256" key="17">
    <source>
        <dbReference type="SAM" id="SignalP"/>
    </source>
</evidence>
<feature type="compositionally biased region" description="Low complexity" evidence="15">
    <location>
        <begin position="577"/>
        <end position="592"/>
    </location>
</feature>
<keyword evidence="9 16" id="KW-1133">Transmembrane helix</keyword>
<feature type="domain" description="CFEM" evidence="18">
    <location>
        <begin position="16"/>
        <end position="128"/>
    </location>
</feature>
<feature type="transmembrane region" description="Helical" evidence="16">
    <location>
        <begin position="198"/>
        <end position="222"/>
    </location>
</feature>
<reference evidence="19 20" key="1">
    <citation type="submission" date="2015-07" db="EMBL/GenBank/DDBJ databases">
        <title>Comparative genomics of the Sigatoka disease complex on banana suggests a link between parallel evolutionary changes in Pseudocercospora fijiensis and Pseudocercospora eumusae and increased virulence on the banana host.</title>
        <authorList>
            <person name="Chang T.-C."/>
            <person name="Salvucci A."/>
            <person name="Crous P.W."/>
            <person name="Stergiopoulos I."/>
        </authorList>
    </citation>
    <scope>NUCLEOTIDE SEQUENCE [LARGE SCALE GENOMIC DNA]</scope>
    <source>
        <strain evidence="19 20">CBS 114824</strain>
    </source>
</reference>
<evidence type="ECO:0000256" key="5">
    <source>
        <dbReference type="ARBA" id="ARBA00022525"/>
    </source>
</evidence>
<feature type="disulfide bond" evidence="14">
    <location>
        <begin position="49"/>
        <end position="80"/>
    </location>
</feature>
<dbReference type="Proteomes" id="UP000070133">
    <property type="component" value="Unassembled WGS sequence"/>
</dbReference>
<keyword evidence="10 16" id="KW-0472">Membrane</keyword>
<dbReference type="InterPro" id="IPR049326">
    <property type="entry name" value="Rhodopsin_dom_fungi"/>
</dbReference>
<feature type="disulfide bond" evidence="14">
    <location>
        <begin position="59"/>
        <end position="66"/>
    </location>
</feature>
<dbReference type="Pfam" id="PF20684">
    <property type="entry name" value="Fung_rhodopsin"/>
    <property type="match status" value="1"/>
</dbReference>
<feature type="disulfide bond" evidence="14">
    <location>
        <begin position="45"/>
        <end position="85"/>
    </location>
</feature>
<feature type="binding site" description="axial binding residue" evidence="14">
    <location>
        <position position="63"/>
    </location>
    <ligand>
        <name>heme</name>
        <dbReference type="ChEBI" id="CHEBI:30413"/>
    </ligand>
    <ligandPart>
        <name>Fe</name>
        <dbReference type="ChEBI" id="CHEBI:18248"/>
    </ligandPart>
</feature>
<accession>A0A139HLP5</accession>
<evidence type="ECO:0000256" key="7">
    <source>
        <dbReference type="ARBA" id="ARBA00022692"/>
    </source>
</evidence>
<evidence type="ECO:0000256" key="8">
    <source>
        <dbReference type="ARBA" id="ARBA00022729"/>
    </source>
</evidence>
<evidence type="ECO:0000256" key="3">
    <source>
        <dbReference type="ARBA" id="ARBA00004613"/>
    </source>
</evidence>
<dbReference type="Pfam" id="PF05730">
    <property type="entry name" value="CFEM"/>
    <property type="match status" value="1"/>
</dbReference>
<dbReference type="AlphaFoldDB" id="A0A139HLP5"/>
<feature type="compositionally biased region" description="Polar residues" evidence="15">
    <location>
        <begin position="529"/>
        <end position="545"/>
    </location>
</feature>
<keyword evidence="6" id="KW-0325">Glycoprotein</keyword>
<protein>
    <recommendedName>
        <fullName evidence="18">CFEM domain-containing protein</fullName>
    </recommendedName>
</protein>
<evidence type="ECO:0000256" key="6">
    <source>
        <dbReference type="ARBA" id="ARBA00022622"/>
    </source>
</evidence>
<evidence type="ECO:0000313" key="19">
    <source>
        <dbReference type="EMBL" id="KXT03431.1"/>
    </source>
</evidence>
<evidence type="ECO:0000256" key="14">
    <source>
        <dbReference type="PROSITE-ProRule" id="PRU01356"/>
    </source>
</evidence>
<proteinExistence type="inferred from homology"/>
<feature type="transmembrane region" description="Helical" evidence="16">
    <location>
        <begin position="319"/>
        <end position="337"/>
    </location>
</feature>
<dbReference type="GO" id="GO:0098552">
    <property type="term" value="C:side of membrane"/>
    <property type="evidence" value="ECO:0007669"/>
    <property type="project" value="UniProtKB-KW"/>
</dbReference>
<keyword evidence="12" id="KW-0449">Lipoprotein</keyword>
<keyword evidence="8 17" id="KW-0732">Signal</keyword>
<dbReference type="PANTHER" id="PTHR33048:SF143">
    <property type="entry name" value="EXTRACELLULAR MEMBRANE PROTEIN CFEM DOMAIN-CONTAINING PROTEIN-RELATED"/>
    <property type="match status" value="1"/>
</dbReference>
<feature type="transmembrane region" description="Helical" evidence="16">
    <location>
        <begin position="357"/>
        <end position="375"/>
    </location>
</feature>
<evidence type="ECO:0000256" key="15">
    <source>
        <dbReference type="SAM" id="MobiDB-lite"/>
    </source>
</evidence>
<dbReference type="PANTHER" id="PTHR33048">
    <property type="entry name" value="PTH11-LIKE INTEGRAL MEMBRANE PROTEIN (AFU_ORTHOLOGUE AFUA_5G11245)"/>
    <property type="match status" value="1"/>
</dbReference>
<dbReference type="PROSITE" id="PS52012">
    <property type="entry name" value="CFEM"/>
    <property type="match status" value="1"/>
</dbReference>
<dbReference type="InterPro" id="IPR008427">
    <property type="entry name" value="Extracellular_membr_CFEM_dom"/>
</dbReference>
<gene>
    <name evidence="19" type="ORF">AC578_1595</name>
</gene>
<sequence length="620" mass="69671">MPSVWLLMTLTTQILAPVSSLETRSQHKALDLAPALDLFAQIPTCAQNCILSAGSEAGCSVSDVQCSCDSQNVNKQSTDCVLAHCTMRQALLTKNTTQTICGRPRRDTTRTIRICATIYQVTESVAYLLRIASKVHVQWPWNGPAKVFTQLWWDDVVITAALLMSLSEASLARPISSPGLGQDVWTLLPHQVDRFAKMFFYGELLYIVGLSTVKVSICLSYLRFFSSPRFRKLVYIVILLNLLYMIGFLLPTIFQCRPTSYWWKEWDGERQGHCIAKAEKRLQGLVWTSSAFNILLDIIVLGMPVPLVWKMELNKRKKVLVIFMFTCGLFITAISILRLQSLVKYGETINPTWDYRWMARWSTIELAGMVVCACMPGMRNFFRRLWPEAVGETTRGAVESIQPGLYEPKNSIRTGASQTDDIENLVSCREQVRLEELATATQKRTAVRWSRASIDVSQLQQIAGWNLGHKRNDGGPPEMQAQFNATAPLDMVLNATAPLDDDLGPDNKSRRRWSWSWLPWKRASGHGSIRNSRGSQLTPLSTRRTSAPKRTDLTSTIGSSDLKSDLKSQPSLTPSTSVRSAPSRGRSPSSALSLDAHAAFEHVREQPSFDWLRIHDEGHF</sequence>
<comment type="similarity">
    <text evidence="13">Belongs to the SAT4 family.</text>
</comment>
<evidence type="ECO:0000256" key="10">
    <source>
        <dbReference type="ARBA" id="ARBA00023136"/>
    </source>
</evidence>
<evidence type="ECO:0000256" key="2">
    <source>
        <dbReference type="ARBA" id="ARBA00004589"/>
    </source>
</evidence>